<keyword evidence="3 6" id="KW-0731">Sigma factor</keyword>
<evidence type="ECO:0000256" key="5">
    <source>
        <dbReference type="ARBA" id="ARBA00023163"/>
    </source>
</evidence>
<organism evidence="9 10">
    <name type="scientific">Oceanobacillus limi</name>
    <dbReference type="NCBI Taxonomy" id="930131"/>
    <lineage>
        <taxon>Bacteria</taxon>
        <taxon>Bacillati</taxon>
        <taxon>Bacillota</taxon>
        <taxon>Bacilli</taxon>
        <taxon>Bacillales</taxon>
        <taxon>Bacillaceae</taxon>
        <taxon>Oceanobacillus</taxon>
    </lineage>
</organism>
<evidence type="ECO:0000256" key="2">
    <source>
        <dbReference type="ARBA" id="ARBA00023015"/>
    </source>
</evidence>
<evidence type="ECO:0000256" key="1">
    <source>
        <dbReference type="ARBA" id="ARBA00010641"/>
    </source>
</evidence>
<proteinExistence type="inferred from homology"/>
<dbReference type="InterPro" id="IPR013324">
    <property type="entry name" value="RNA_pol_sigma_r3/r4-like"/>
</dbReference>
<evidence type="ECO:0000259" key="8">
    <source>
        <dbReference type="Pfam" id="PF08281"/>
    </source>
</evidence>
<feature type="domain" description="RNA polymerase sigma-70 region 2" evidence="7">
    <location>
        <begin position="14"/>
        <end position="76"/>
    </location>
</feature>
<dbReference type="GO" id="GO:0003677">
    <property type="term" value="F:DNA binding"/>
    <property type="evidence" value="ECO:0007669"/>
    <property type="project" value="UniProtKB-KW"/>
</dbReference>
<dbReference type="NCBIfam" id="TIGR02937">
    <property type="entry name" value="sigma70-ECF"/>
    <property type="match status" value="1"/>
</dbReference>
<evidence type="ECO:0000256" key="3">
    <source>
        <dbReference type="ARBA" id="ARBA00023082"/>
    </source>
</evidence>
<dbReference type="InterPro" id="IPR036388">
    <property type="entry name" value="WH-like_DNA-bd_sf"/>
</dbReference>
<dbReference type="STRING" id="930131.SAMN05216389_10733"/>
<dbReference type="AlphaFoldDB" id="A0A1I0CQX3"/>
<dbReference type="InterPro" id="IPR007627">
    <property type="entry name" value="RNA_pol_sigma70_r2"/>
</dbReference>
<accession>A0A1I0CQX3</accession>
<dbReference type="InterPro" id="IPR013325">
    <property type="entry name" value="RNA_pol_sigma_r2"/>
</dbReference>
<evidence type="ECO:0000256" key="6">
    <source>
        <dbReference type="RuleBase" id="RU000716"/>
    </source>
</evidence>
<dbReference type="PROSITE" id="PS01063">
    <property type="entry name" value="SIGMA70_ECF"/>
    <property type="match status" value="1"/>
</dbReference>
<reference evidence="9 10" key="1">
    <citation type="submission" date="2016-10" db="EMBL/GenBank/DDBJ databases">
        <authorList>
            <person name="de Groot N.N."/>
        </authorList>
    </citation>
    <scope>NUCLEOTIDE SEQUENCE [LARGE SCALE GENOMIC DNA]</scope>
    <source>
        <strain evidence="9 10">IBRC-M 10780</strain>
    </source>
</reference>
<evidence type="ECO:0000256" key="4">
    <source>
        <dbReference type="ARBA" id="ARBA00023125"/>
    </source>
</evidence>
<sequence length="170" mass="20249">MDKEKIITDWFYQYSDEMYNFFIYRLGNTDVEDLVQEVFIRAMKGIETFQENSSPRTWLYSIAKNLAVDEVRRRNRKKWKSLIPFRAHHEPNTVETPEQLLQLKEEHNELYEAILSLKASYRDVLIMRGINVCSVQETAEALGWSESKTRSTYYRSKKALKKRLGGKFHE</sequence>
<comment type="similarity">
    <text evidence="1 6">Belongs to the sigma-70 factor family. ECF subfamily.</text>
</comment>
<dbReference type="InterPro" id="IPR014284">
    <property type="entry name" value="RNA_pol_sigma-70_dom"/>
</dbReference>
<dbReference type="RefSeq" id="WP_090869076.1">
    <property type="nucleotide sequence ID" value="NZ_FOHE01000007.1"/>
</dbReference>
<dbReference type="Gene3D" id="1.10.1740.10">
    <property type="match status" value="1"/>
</dbReference>
<dbReference type="PANTHER" id="PTHR43133">
    <property type="entry name" value="RNA POLYMERASE ECF-TYPE SIGMA FACTO"/>
    <property type="match status" value="1"/>
</dbReference>
<dbReference type="Gene3D" id="1.10.10.10">
    <property type="entry name" value="Winged helix-like DNA-binding domain superfamily/Winged helix DNA-binding domain"/>
    <property type="match status" value="1"/>
</dbReference>
<keyword evidence="4 6" id="KW-0238">DNA-binding</keyword>
<keyword evidence="2 6" id="KW-0805">Transcription regulation</keyword>
<dbReference type="Pfam" id="PF04542">
    <property type="entry name" value="Sigma70_r2"/>
    <property type="match status" value="1"/>
</dbReference>
<evidence type="ECO:0000259" key="7">
    <source>
        <dbReference type="Pfam" id="PF04542"/>
    </source>
</evidence>
<dbReference type="GO" id="GO:0006352">
    <property type="term" value="P:DNA-templated transcription initiation"/>
    <property type="evidence" value="ECO:0007669"/>
    <property type="project" value="InterPro"/>
</dbReference>
<dbReference type="InterPro" id="IPR013249">
    <property type="entry name" value="RNA_pol_sigma70_r4_t2"/>
</dbReference>
<keyword evidence="10" id="KW-1185">Reference proteome</keyword>
<dbReference type="EMBL" id="FOHE01000007">
    <property type="protein sequence ID" value="SET22063.1"/>
    <property type="molecule type" value="Genomic_DNA"/>
</dbReference>
<evidence type="ECO:0000313" key="9">
    <source>
        <dbReference type="EMBL" id="SET22063.1"/>
    </source>
</evidence>
<evidence type="ECO:0000313" key="10">
    <source>
        <dbReference type="Proteomes" id="UP000198618"/>
    </source>
</evidence>
<protein>
    <recommendedName>
        <fullName evidence="6">RNA polymerase sigma factor</fullName>
    </recommendedName>
</protein>
<dbReference type="Pfam" id="PF08281">
    <property type="entry name" value="Sigma70_r4_2"/>
    <property type="match status" value="1"/>
</dbReference>
<feature type="domain" description="RNA polymerase sigma factor 70 region 4 type 2" evidence="8">
    <location>
        <begin position="108"/>
        <end position="160"/>
    </location>
</feature>
<dbReference type="OrthoDB" id="9794508at2"/>
<dbReference type="SUPFAM" id="SSF88946">
    <property type="entry name" value="Sigma2 domain of RNA polymerase sigma factors"/>
    <property type="match status" value="1"/>
</dbReference>
<dbReference type="SUPFAM" id="SSF88659">
    <property type="entry name" value="Sigma3 and sigma4 domains of RNA polymerase sigma factors"/>
    <property type="match status" value="1"/>
</dbReference>
<dbReference type="Proteomes" id="UP000198618">
    <property type="component" value="Unassembled WGS sequence"/>
</dbReference>
<keyword evidence="5 6" id="KW-0804">Transcription</keyword>
<dbReference type="InterPro" id="IPR039425">
    <property type="entry name" value="RNA_pol_sigma-70-like"/>
</dbReference>
<dbReference type="PANTHER" id="PTHR43133:SF60">
    <property type="entry name" value="RNA POLYMERASE SIGMA FACTOR SIGV"/>
    <property type="match status" value="1"/>
</dbReference>
<dbReference type="GO" id="GO:0006950">
    <property type="term" value="P:response to stress"/>
    <property type="evidence" value="ECO:0007669"/>
    <property type="project" value="UniProtKB-ARBA"/>
</dbReference>
<dbReference type="InterPro" id="IPR000838">
    <property type="entry name" value="RNA_pol_sigma70_ECF_CS"/>
</dbReference>
<name>A0A1I0CQX3_9BACI</name>
<gene>
    <name evidence="9" type="ORF">SAMN05216389_10733</name>
</gene>
<dbReference type="GO" id="GO:0016987">
    <property type="term" value="F:sigma factor activity"/>
    <property type="evidence" value="ECO:0007669"/>
    <property type="project" value="UniProtKB-KW"/>
</dbReference>